<gene>
    <name evidence="3" type="ORF">ACFPCY_12345</name>
</gene>
<dbReference type="RefSeq" id="WP_378254442.1">
    <property type="nucleotide sequence ID" value="NZ_JBHSIT010000003.1"/>
</dbReference>
<feature type="domain" description="Clp R" evidence="2">
    <location>
        <begin position="2"/>
        <end position="183"/>
    </location>
</feature>
<dbReference type="GO" id="GO:0006508">
    <property type="term" value="P:proteolysis"/>
    <property type="evidence" value="ECO:0007669"/>
    <property type="project" value="UniProtKB-KW"/>
</dbReference>
<protein>
    <submittedName>
        <fullName evidence="3">Clp protease N-terminal domain-containing protein</fullName>
    </submittedName>
</protein>
<dbReference type="Proteomes" id="UP001595872">
    <property type="component" value="Unassembled WGS sequence"/>
</dbReference>
<dbReference type="InterPro" id="IPR036628">
    <property type="entry name" value="Clp_N_dom_sf"/>
</dbReference>
<keyword evidence="3" id="KW-0378">Hydrolase</keyword>
<dbReference type="Gene3D" id="1.10.1780.10">
    <property type="entry name" value="Clp, N-terminal domain"/>
    <property type="match status" value="2"/>
</dbReference>
<evidence type="ECO:0000256" key="1">
    <source>
        <dbReference type="PROSITE-ProRule" id="PRU01251"/>
    </source>
</evidence>
<evidence type="ECO:0000259" key="2">
    <source>
        <dbReference type="PROSITE" id="PS51903"/>
    </source>
</evidence>
<proteinExistence type="predicted"/>
<sequence length="183" mass="19792">MFERFSTDAREVVKAAQEEARSRGDREIGTEHLLFALTRAEGPAGEALRGCGVYRAAAGDAVEALPDASALDAEALRVLGIDLDAVREAAEDAFGPGALDAPPRARRNRLKGHIPFKPESKKVLELSLRQSLRLRHDYIGSGHILLGLLQDQRFPAARALTGAGVDLDALRDDVIRRIPPRAA</sequence>
<name>A0ABV9TXT9_9ACTN</name>
<evidence type="ECO:0000313" key="3">
    <source>
        <dbReference type="EMBL" id="MFC4908115.1"/>
    </source>
</evidence>
<accession>A0ABV9TXT9</accession>
<dbReference type="Pfam" id="PF02861">
    <property type="entry name" value="Clp_N"/>
    <property type="match status" value="2"/>
</dbReference>
<dbReference type="GO" id="GO:0008233">
    <property type="term" value="F:peptidase activity"/>
    <property type="evidence" value="ECO:0007669"/>
    <property type="project" value="UniProtKB-KW"/>
</dbReference>
<dbReference type="InterPro" id="IPR004176">
    <property type="entry name" value="Clp_R_N"/>
</dbReference>
<reference evidence="4" key="1">
    <citation type="journal article" date="2019" name="Int. J. Syst. Evol. Microbiol.">
        <title>The Global Catalogue of Microorganisms (GCM) 10K type strain sequencing project: providing services to taxonomists for standard genome sequencing and annotation.</title>
        <authorList>
            <consortium name="The Broad Institute Genomics Platform"/>
            <consortium name="The Broad Institute Genome Sequencing Center for Infectious Disease"/>
            <person name="Wu L."/>
            <person name="Ma J."/>
        </authorList>
    </citation>
    <scope>NUCLEOTIDE SEQUENCE [LARGE SCALE GENOMIC DNA]</scope>
    <source>
        <strain evidence="4">KLKA75</strain>
    </source>
</reference>
<keyword evidence="3" id="KW-0645">Protease</keyword>
<dbReference type="PROSITE" id="PS51903">
    <property type="entry name" value="CLP_R"/>
    <property type="match status" value="1"/>
</dbReference>
<evidence type="ECO:0000313" key="4">
    <source>
        <dbReference type="Proteomes" id="UP001595872"/>
    </source>
</evidence>
<dbReference type="EMBL" id="JBHSIT010000003">
    <property type="protein sequence ID" value="MFC4908115.1"/>
    <property type="molecule type" value="Genomic_DNA"/>
</dbReference>
<comment type="caution">
    <text evidence="3">The sequence shown here is derived from an EMBL/GenBank/DDBJ whole genome shotgun (WGS) entry which is preliminary data.</text>
</comment>
<keyword evidence="4" id="KW-1185">Reference proteome</keyword>
<dbReference type="SUPFAM" id="SSF81923">
    <property type="entry name" value="Double Clp-N motif"/>
    <property type="match status" value="2"/>
</dbReference>
<organism evidence="3 4">
    <name type="scientific">Actinomadura gamaensis</name>
    <dbReference type="NCBI Taxonomy" id="1763541"/>
    <lineage>
        <taxon>Bacteria</taxon>
        <taxon>Bacillati</taxon>
        <taxon>Actinomycetota</taxon>
        <taxon>Actinomycetes</taxon>
        <taxon>Streptosporangiales</taxon>
        <taxon>Thermomonosporaceae</taxon>
        <taxon>Actinomadura</taxon>
    </lineage>
</organism>
<keyword evidence="1" id="KW-0677">Repeat</keyword>